<comment type="similarity">
    <text evidence="2 5">Belongs to the AB hydrolase superfamily. Lipase family.</text>
</comment>
<dbReference type="InterPro" id="IPR036392">
    <property type="entry name" value="PLAT/LH2_dom_sf"/>
</dbReference>
<dbReference type="SUPFAM" id="SSF53474">
    <property type="entry name" value="alpha/beta-Hydrolases"/>
    <property type="match status" value="1"/>
</dbReference>
<dbReference type="GO" id="GO:0016042">
    <property type="term" value="P:lipid catabolic process"/>
    <property type="evidence" value="ECO:0007669"/>
    <property type="project" value="UniProtKB-KW"/>
</dbReference>
<comment type="subcellular location">
    <subcellularLocation>
        <location evidence="1 6">Secreted</location>
    </subcellularLocation>
</comment>
<dbReference type="Pfam" id="PF00151">
    <property type="entry name" value="Lipase"/>
    <property type="match status" value="1"/>
</dbReference>
<evidence type="ECO:0000259" key="9">
    <source>
        <dbReference type="Pfam" id="PF00151"/>
    </source>
</evidence>
<dbReference type="GO" id="GO:0005615">
    <property type="term" value="C:extracellular space"/>
    <property type="evidence" value="ECO:0007669"/>
    <property type="project" value="TreeGrafter"/>
</dbReference>
<keyword evidence="3 6" id="KW-0964">Secreted</keyword>
<evidence type="ECO:0000256" key="1">
    <source>
        <dbReference type="ARBA" id="ARBA00004613"/>
    </source>
</evidence>
<name>A0A2I0U7G7_LIMLA</name>
<evidence type="ECO:0000256" key="2">
    <source>
        <dbReference type="ARBA" id="ARBA00010701"/>
    </source>
</evidence>
<keyword evidence="4 6" id="KW-1015">Disulfide bond</keyword>
<dbReference type="InterPro" id="IPR033906">
    <property type="entry name" value="Lipase_N"/>
</dbReference>
<sequence length="678" mass="77890">MESFQPVAKFDINRSYEKINQIQEELSTAKMKLETKVQHLSEKRFYLEVLKKREDSLEKQKAELINQKSHLLKIFTDVKRKMTEEEDNFTREVTEFNNEYGLTSNRYLLIKKKVKTEINDLENEAALLKNEMESMEHKNVQLNALQLQKSELKQDLFTLQSELKDLEKVIREAERMTKDLEAEKVQVTKKPQTDPECLRLKKELENCKDDDWESICETLRTEIEILQMVESRSNWSDLVRVISNEACLTQGDLFWHYPAKSQMQLGTQASCSSGGKISATNPLTIKASNFRPHRKTRFLIHGHLVGADLLWITNICRLMFHTEDVNCILTDWRGGSSGLYTDAVNNVRIVGAELVYLVNLLEKDYGYSPANIHFIGHSLGAHAAGEAGRRKPGIGRITGLDPAGPLFQYTPTMVRLDPSDAKFVDIIHTHAGHLFFDFAPGILQTCGHLDFYPNGGKKMPGCKQLRVPPATRNINDLMRGYRAFGCGHKRSLRYYAESIITPDGFVGYQCDTYQDFVLGDCFPCPKEGCPLMGHYADKFLHKTEKEEQRVYLNTGPSTPYARWRKEIRVRVSATETMKGNIDIALTGTNGISKKYTIDKWSIQKGKKKEGRWKKKEKRKKKGREEKKEKREKERRVGGGEKTKKEHRQPNSLVETSYLFSKRTLACFQKHLIAYVSGV</sequence>
<reference evidence="11" key="1">
    <citation type="submission" date="2017-11" db="EMBL/GenBank/DDBJ databases">
        <authorList>
            <person name="Lima N.C."/>
            <person name="Parody-Merino A.M."/>
            <person name="Battley P.F."/>
            <person name="Fidler A.E."/>
            <person name="Prosdocimi F."/>
        </authorList>
    </citation>
    <scope>NUCLEOTIDE SEQUENCE [LARGE SCALE GENOMIC DNA]</scope>
</reference>
<feature type="compositionally biased region" description="Basic and acidic residues" evidence="8">
    <location>
        <begin position="622"/>
        <end position="643"/>
    </location>
</feature>
<feature type="region of interest" description="Disordered" evidence="8">
    <location>
        <begin position="606"/>
        <end position="651"/>
    </location>
</feature>
<dbReference type="PRINTS" id="PR00823">
    <property type="entry name" value="PANCLIPASE"/>
</dbReference>
<keyword evidence="6" id="KW-0443">Lipid metabolism</keyword>
<evidence type="ECO:0000256" key="4">
    <source>
        <dbReference type="ARBA" id="ARBA00023157"/>
    </source>
</evidence>
<dbReference type="PANTHER" id="PTHR11610">
    <property type="entry name" value="LIPASE"/>
    <property type="match status" value="1"/>
</dbReference>
<dbReference type="InterPro" id="IPR002331">
    <property type="entry name" value="Lipase_panc"/>
</dbReference>
<accession>A0A2I0U7G7</accession>
<evidence type="ECO:0000256" key="5">
    <source>
        <dbReference type="RuleBase" id="RU004262"/>
    </source>
</evidence>
<keyword evidence="7" id="KW-0175">Coiled coil</keyword>
<dbReference type="EMBL" id="KZ506049">
    <property type="protein sequence ID" value="PKU41969.1"/>
    <property type="molecule type" value="Genomic_DNA"/>
</dbReference>
<dbReference type="Gene3D" id="2.60.60.20">
    <property type="entry name" value="PLAT/LH2 domain"/>
    <property type="match status" value="1"/>
</dbReference>
<gene>
    <name evidence="10" type="ORF">llap_7731</name>
</gene>
<evidence type="ECO:0000313" key="11">
    <source>
        <dbReference type="Proteomes" id="UP000233556"/>
    </source>
</evidence>
<protein>
    <recommendedName>
        <fullName evidence="6">Triacylglycerol lipase</fullName>
        <ecNumber evidence="6">3.1.1.3</ecNumber>
    </recommendedName>
    <alternativeName>
        <fullName evidence="6">Pancreatic lipase</fullName>
    </alternativeName>
</protein>
<evidence type="ECO:0000256" key="6">
    <source>
        <dbReference type="RuleBase" id="RU362046"/>
    </source>
</evidence>
<dbReference type="EC" id="3.1.1.3" evidence="6"/>
<dbReference type="ESTHER" id="limla-a0a2i0u7g7">
    <property type="family name" value="Pancreatic_lipase"/>
</dbReference>
<dbReference type="PANTHER" id="PTHR11610:SF159">
    <property type="entry name" value="TRIACYLGLYCEROL LIPASE"/>
    <property type="match status" value="1"/>
</dbReference>
<keyword evidence="6" id="KW-0442">Lipid degradation</keyword>
<dbReference type="Gene3D" id="3.40.50.1820">
    <property type="entry name" value="alpha/beta hydrolase"/>
    <property type="match status" value="1"/>
</dbReference>
<evidence type="ECO:0000313" key="10">
    <source>
        <dbReference type="EMBL" id="PKU41969.1"/>
    </source>
</evidence>
<dbReference type="SUPFAM" id="SSF49723">
    <property type="entry name" value="Lipase/lipooxygenase domain (PLAT/LH2 domain)"/>
    <property type="match status" value="1"/>
</dbReference>
<comment type="catalytic activity">
    <reaction evidence="6">
        <text>a triacylglycerol + H2O = a diacylglycerol + a fatty acid + H(+)</text>
        <dbReference type="Rhea" id="RHEA:12044"/>
        <dbReference type="ChEBI" id="CHEBI:15377"/>
        <dbReference type="ChEBI" id="CHEBI:15378"/>
        <dbReference type="ChEBI" id="CHEBI:17855"/>
        <dbReference type="ChEBI" id="CHEBI:18035"/>
        <dbReference type="ChEBI" id="CHEBI:28868"/>
        <dbReference type="EC" id="3.1.1.3"/>
    </reaction>
</comment>
<dbReference type="OrthoDB" id="199913at2759"/>
<feature type="compositionally biased region" description="Basic residues" evidence="8">
    <location>
        <begin position="606"/>
        <end position="621"/>
    </location>
</feature>
<dbReference type="InterPro" id="IPR000734">
    <property type="entry name" value="TAG_lipase"/>
</dbReference>
<dbReference type="InterPro" id="IPR029058">
    <property type="entry name" value="AB_hydrolase_fold"/>
</dbReference>
<dbReference type="FunFam" id="3.40.50.1820:FF:000033">
    <property type="entry name" value="Pancreatic triacylglycerol lipase"/>
    <property type="match status" value="1"/>
</dbReference>
<reference evidence="11" key="2">
    <citation type="submission" date="2017-12" db="EMBL/GenBank/DDBJ databases">
        <title>Genome sequence of the Bar-tailed Godwit (Limosa lapponica baueri).</title>
        <authorList>
            <person name="Lima N.C.B."/>
            <person name="Parody-Merino A.M."/>
            <person name="Battley P.F."/>
            <person name="Fidler A.E."/>
            <person name="Prosdocimi F."/>
        </authorList>
    </citation>
    <scope>NUCLEOTIDE SEQUENCE [LARGE SCALE GENOMIC DNA]</scope>
</reference>
<proteinExistence type="inferred from homology"/>
<evidence type="ECO:0000256" key="3">
    <source>
        <dbReference type="ARBA" id="ARBA00022525"/>
    </source>
</evidence>
<feature type="coiled-coil region" evidence="7">
    <location>
        <begin position="12"/>
        <end position="190"/>
    </location>
</feature>
<dbReference type="CDD" id="cd00707">
    <property type="entry name" value="Pancreat_lipase_like"/>
    <property type="match status" value="1"/>
</dbReference>
<dbReference type="Proteomes" id="UP000233556">
    <property type="component" value="Unassembled WGS sequence"/>
</dbReference>
<organism evidence="10 11">
    <name type="scientific">Limosa lapponica baueri</name>
    <dbReference type="NCBI Taxonomy" id="1758121"/>
    <lineage>
        <taxon>Eukaryota</taxon>
        <taxon>Metazoa</taxon>
        <taxon>Chordata</taxon>
        <taxon>Craniata</taxon>
        <taxon>Vertebrata</taxon>
        <taxon>Euteleostomi</taxon>
        <taxon>Archelosauria</taxon>
        <taxon>Archosauria</taxon>
        <taxon>Dinosauria</taxon>
        <taxon>Saurischia</taxon>
        <taxon>Theropoda</taxon>
        <taxon>Coelurosauria</taxon>
        <taxon>Aves</taxon>
        <taxon>Neognathae</taxon>
        <taxon>Neoaves</taxon>
        <taxon>Charadriiformes</taxon>
        <taxon>Scolopacidae</taxon>
        <taxon>Limosa</taxon>
    </lineage>
</organism>
<keyword evidence="11" id="KW-1185">Reference proteome</keyword>
<dbReference type="InterPro" id="IPR013818">
    <property type="entry name" value="Lipase"/>
</dbReference>
<evidence type="ECO:0000256" key="7">
    <source>
        <dbReference type="SAM" id="Coils"/>
    </source>
</evidence>
<dbReference type="PRINTS" id="PR00821">
    <property type="entry name" value="TAGLIPASE"/>
</dbReference>
<dbReference type="GO" id="GO:0004465">
    <property type="term" value="F:lipoprotein lipase activity"/>
    <property type="evidence" value="ECO:0007669"/>
    <property type="project" value="TreeGrafter"/>
</dbReference>
<dbReference type="AlphaFoldDB" id="A0A2I0U7G7"/>
<feature type="domain" description="Lipase" evidence="9">
    <location>
        <begin position="268"/>
        <end position="560"/>
    </location>
</feature>
<evidence type="ECO:0000256" key="8">
    <source>
        <dbReference type="SAM" id="MobiDB-lite"/>
    </source>
</evidence>